<sequence>MPQQHGLWTC</sequence>
<proteinExistence type="predicted"/>
<accession>A0A0E9SQX4</accession>
<dbReference type="EMBL" id="GBXM01064856">
    <property type="protein sequence ID" value="JAH43721.1"/>
    <property type="molecule type" value="Transcribed_RNA"/>
</dbReference>
<organism evidence="1">
    <name type="scientific">Anguilla anguilla</name>
    <name type="common">European freshwater eel</name>
    <name type="synonym">Muraena anguilla</name>
    <dbReference type="NCBI Taxonomy" id="7936"/>
    <lineage>
        <taxon>Eukaryota</taxon>
        <taxon>Metazoa</taxon>
        <taxon>Chordata</taxon>
        <taxon>Craniata</taxon>
        <taxon>Vertebrata</taxon>
        <taxon>Euteleostomi</taxon>
        <taxon>Actinopterygii</taxon>
        <taxon>Neopterygii</taxon>
        <taxon>Teleostei</taxon>
        <taxon>Anguilliformes</taxon>
        <taxon>Anguillidae</taxon>
        <taxon>Anguilla</taxon>
    </lineage>
</organism>
<protein>
    <submittedName>
        <fullName evidence="1">Uncharacterized protein</fullName>
    </submittedName>
</protein>
<evidence type="ECO:0000313" key="1">
    <source>
        <dbReference type="EMBL" id="JAH43721.1"/>
    </source>
</evidence>
<reference evidence="1" key="2">
    <citation type="journal article" date="2015" name="Fish Shellfish Immunol.">
        <title>Early steps in the European eel (Anguilla anguilla)-Vibrio vulnificus interaction in the gills: Role of the RtxA13 toxin.</title>
        <authorList>
            <person name="Callol A."/>
            <person name="Pajuelo D."/>
            <person name="Ebbesson L."/>
            <person name="Teles M."/>
            <person name="MacKenzie S."/>
            <person name="Amaro C."/>
        </authorList>
    </citation>
    <scope>NUCLEOTIDE SEQUENCE</scope>
</reference>
<reference evidence="1" key="1">
    <citation type="submission" date="2014-11" db="EMBL/GenBank/DDBJ databases">
        <authorList>
            <person name="Amaro Gonzalez C."/>
        </authorList>
    </citation>
    <scope>NUCLEOTIDE SEQUENCE</scope>
</reference>
<name>A0A0E9SQX4_ANGAN</name>